<dbReference type="EMBL" id="BAABAJ010000003">
    <property type="protein sequence ID" value="GAA3904478.1"/>
    <property type="molecule type" value="Genomic_DNA"/>
</dbReference>
<gene>
    <name evidence="2" type="ORF">GCM10022244_13340</name>
</gene>
<evidence type="ECO:0000313" key="2">
    <source>
        <dbReference type="EMBL" id="GAA3904478.1"/>
    </source>
</evidence>
<dbReference type="RefSeq" id="WP_345279442.1">
    <property type="nucleotide sequence ID" value="NZ_BAABAJ010000003.1"/>
</dbReference>
<evidence type="ECO:0000256" key="1">
    <source>
        <dbReference type="SAM" id="MobiDB-lite"/>
    </source>
</evidence>
<dbReference type="Proteomes" id="UP001501000">
    <property type="component" value="Unassembled WGS sequence"/>
</dbReference>
<comment type="caution">
    <text evidence="2">The sequence shown here is derived from an EMBL/GenBank/DDBJ whole genome shotgun (WGS) entry which is preliminary data.</text>
</comment>
<sequence>MFGRRKAKKDQSQLGPAGVPWLNHPAPQWPGEQQPVQEETGSVAAVDDLPPADLRLDLDRNRFMIWRRPLVIDGEVRACTTCESYRDWAILATQGRVWLRCSAGHVTPEPRLDIAWYNRHCGPTDATFDTLEEGLSEYGL</sequence>
<proteinExistence type="predicted"/>
<name>A0ABP7LLS7_9ACTN</name>
<protein>
    <submittedName>
        <fullName evidence="2">Uncharacterized protein</fullName>
    </submittedName>
</protein>
<evidence type="ECO:0000313" key="3">
    <source>
        <dbReference type="Proteomes" id="UP001501000"/>
    </source>
</evidence>
<keyword evidence="3" id="KW-1185">Reference proteome</keyword>
<reference evidence="3" key="1">
    <citation type="journal article" date="2019" name="Int. J. Syst. Evol. Microbiol.">
        <title>The Global Catalogue of Microorganisms (GCM) 10K type strain sequencing project: providing services to taxonomists for standard genome sequencing and annotation.</title>
        <authorList>
            <consortium name="The Broad Institute Genomics Platform"/>
            <consortium name="The Broad Institute Genome Sequencing Center for Infectious Disease"/>
            <person name="Wu L."/>
            <person name="Ma J."/>
        </authorList>
    </citation>
    <scope>NUCLEOTIDE SEQUENCE [LARGE SCALE GENOMIC DNA]</scope>
    <source>
        <strain evidence="3">JCM 16956</strain>
    </source>
</reference>
<accession>A0ABP7LLS7</accession>
<feature type="region of interest" description="Disordered" evidence="1">
    <location>
        <begin position="1"/>
        <end position="38"/>
    </location>
</feature>
<organism evidence="2 3">
    <name type="scientific">Streptomyces gulbargensis</name>
    <dbReference type="NCBI Taxonomy" id="364901"/>
    <lineage>
        <taxon>Bacteria</taxon>
        <taxon>Bacillati</taxon>
        <taxon>Actinomycetota</taxon>
        <taxon>Actinomycetes</taxon>
        <taxon>Kitasatosporales</taxon>
        <taxon>Streptomycetaceae</taxon>
        <taxon>Streptomyces</taxon>
    </lineage>
</organism>